<evidence type="ECO:0000256" key="1">
    <source>
        <dbReference type="ARBA" id="ARBA00022723"/>
    </source>
</evidence>
<sequence>MTPPTIYGVVLNDEASLHTVGPLDAAPYQGAPKAPALYIKPVNTHAASGAQVALPPGADSVEVGATVGLVLGRTASRVSAADAPDCVAGLVLAADLSLPHASYYRPAIREKCFDQSLVLSGVQPLADVAGLTLVTEIDGQQVDSRRLNDLVRPPAQLLAEISDWMTLSSGDVLLVGVRYQAPQARVGSRVRVCCSGLGAIEFTVTADTAGGQA</sequence>
<gene>
    <name evidence="3" type="ORF">ACFO3A_05435</name>
</gene>
<proteinExistence type="predicted"/>
<dbReference type="GO" id="GO:0016787">
    <property type="term" value="F:hydrolase activity"/>
    <property type="evidence" value="ECO:0007669"/>
    <property type="project" value="UniProtKB-KW"/>
</dbReference>
<dbReference type="PANTHER" id="PTHR11820:SF114">
    <property type="entry name" value="4-HYDROXYPHENYLACETATE CATABOLISM PROTEIN"/>
    <property type="match status" value="1"/>
</dbReference>
<dbReference type="Pfam" id="PF01557">
    <property type="entry name" value="FAA_hydrolase"/>
    <property type="match status" value="1"/>
</dbReference>
<keyword evidence="1" id="KW-0479">Metal-binding</keyword>
<reference evidence="4" key="1">
    <citation type="journal article" date="2019" name="Int. J. Syst. Evol. Microbiol.">
        <title>The Global Catalogue of Microorganisms (GCM) 10K type strain sequencing project: providing services to taxonomists for standard genome sequencing and annotation.</title>
        <authorList>
            <consortium name="The Broad Institute Genomics Platform"/>
            <consortium name="The Broad Institute Genome Sequencing Center for Infectious Disease"/>
            <person name="Wu L."/>
            <person name="Ma J."/>
        </authorList>
    </citation>
    <scope>NUCLEOTIDE SEQUENCE [LARGE SCALE GENOMIC DNA]</scope>
    <source>
        <strain evidence="4">JCM 11650</strain>
    </source>
</reference>
<dbReference type="Gene3D" id="3.90.850.10">
    <property type="entry name" value="Fumarylacetoacetase-like, C-terminal domain"/>
    <property type="match status" value="1"/>
</dbReference>
<dbReference type="Proteomes" id="UP001595967">
    <property type="component" value="Unassembled WGS sequence"/>
</dbReference>
<keyword evidence="4" id="KW-1185">Reference proteome</keyword>
<keyword evidence="3" id="KW-0378">Hydrolase</keyword>
<dbReference type="InterPro" id="IPR036663">
    <property type="entry name" value="Fumarylacetoacetase_C_sf"/>
</dbReference>
<evidence type="ECO:0000313" key="4">
    <source>
        <dbReference type="Proteomes" id="UP001595967"/>
    </source>
</evidence>
<name>A0ABV9GTW9_9BURK</name>
<dbReference type="InterPro" id="IPR011234">
    <property type="entry name" value="Fumarylacetoacetase-like_C"/>
</dbReference>
<dbReference type="PANTHER" id="PTHR11820">
    <property type="entry name" value="ACYLPYRUVASE"/>
    <property type="match status" value="1"/>
</dbReference>
<protein>
    <submittedName>
        <fullName evidence="3">Fumarylacetoacetate hydrolase family protein</fullName>
    </submittedName>
</protein>
<accession>A0ABV9GTW9</accession>
<dbReference type="RefSeq" id="WP_377724668.1">
    <property type="nucleotide sequence ID" value="NZ_JBHSEW010000003.1"/>
</dbReference>
<evidence type="ECO:0000259" key="2">
    <source>
        <dbReference type="Pfam" id="PF01557"/>
    </source>
</evidence>
<evidence type="ECO:0000313" key="3">
    <source>
        <dbReference type="EMBL" id="MFC4621653.1"/>
    </source>
</evidence>
<dbReference type="EMBL" id="JBHSEW010000003">
    <property type="protein sequence ID" value="MFC4621653.1"/>
    <property type="molecule type" value="Genomic_DNA"/>
</dbReference>
<dbReference type="SUPFAM" id="SSF56529">
    <property type="entry name" value="FAH"/>
    <property type="match status" value="1"/>
</dbReference>
<feature type="domain" description="Fumarylacetoacetase-like C-terminal" evidence="2">
    <location>
        <begin position="5"/>
        <end position="204"/>
    </location>
</feature>
<comment type="caution">
    <text evidence="3">The sequence shown here is derived from an EMBL/GenBank/DDBJ whole genome shotgun (WGS) entry which is preliminary data.</text>
</comment>
<organism evidence="3 4">
    <name type="scientific">Comamonas nitrativorans</name>
    <dbReference type="NCBI Taxonomy" id="108437"/>
    <lineage>
        <taxon>Bacteria</taxon>
        <taxon>Pseudomonadati</taxon>
        <taxon>Pseudomonadota</taxon>
        <taxon>Betaproteobacteria</taxon>
        <taxon>Burkholderiales</taxon>
        <taxon>Comamonadaceae</taxon>
        <taxon>Comamonas</taxon>
    </lineage>
</organism>